<accession>A0A0B0PC21</accession>
<evidence type="ECO:0000313" key="1">
    <source>
        <dbReference type="EMBL" id="KHG22435.1"/>
    </source>
</evidence>
<protein>
    <submittedName>
        <fullName evidence="1">Uncharacterized protein</fullName>
    </submittedName>
</protein>
<gene>
    <name evidence="1" type="ORF">F383_28443</name>
</gene>
<dbReference type="Proteomes" id="UP000032142">
    <property type="component" value="Unassembled WGS sequence"/>
</dbReference>
<reference evidence="2" key="1">
    <citation type="submission" date="2014-09" db="EMBL/GenBank/DDBJ databases">
        <authorList>
            <person name="Mudge J."/>
            <person name="Ramaraj T."/>
            <person name="Lindquist I.E."/>
            <person name="Bharti A.K."/>
            <person name="Sundararajan A."/>
            <person name="Cameron C.T."/>
            <person name="Woodward J.E."/>
            <person name="May G.D."/>
            <person name="Brubaker C."/>
            <person name="Broadhvest J."/>
            <person name="Wilkins T.A."/>
        </authorList>
    </citation>
    <scope>NUCLEOTIDE SEQUENCE</scope>
    <source>
        <strain evidence="2">cv. AKA8401</strain>
    </source>
</reference>
<sequence length="29" mass="3217">MIRFVLSCKTTSTTLASTNGLRVRPRLGH</sequence>
<proteinExistence type="predicted"/>
<keyword evidence="2" id="KW-1185">Reference proteome</keyword>
<dbReference type="EMBL" id="KN421731">
    <property type="protein sequence ID" value="KHG22435.1"/>
    <property type="molecule type" value="Genomic_DNA"/>
</dbReference>
<evidence type="ECO:0000313" key="2">
    <source>
        <dbReference type="Proteomes" id="UP000032142"/>
    </source>
</evidence>
<organism evidence="1 2">
    <name type="scientific">Gossypium arboreum</name>
    <name type="common">Tree cotton</name>
    <name type="synonym">Gossypium nanking</name>
    <dbReference type="NCBI Taxonomy" id="29729"/>
    <lineage>
        <taxon>Eukaryota</taxon>
        <taxon>Viridiplantae</taxon>
        <taxon>Streptophyta</taxon>
        <taxon>Embryophyta</taxon>
        <taxon>Tracheophyta</taxon>
        <taxon>Spermatophyta</taxon>
        <taxon>Magnoliopsida</taxon>
        <taxon>eudicotyledons</taxon>
        <taxon>Gunneridae</taxon>
        <taxon>Pentapetalae</taxon>
        <taxon>rosids</taxon>
        <taxon>malvids</taxon>
        <taxon>Malvales</taxon>
        <taxon>Malvaceae</taxon>
        <taxon>Malvoideae</taxon>
        <taxon>Gossypium</taxon>
    </lineage>
</organism>
<name>A0A0B0PC21_GOSAR</name>
<dbReference type="AlphaFoldDB" id="A0A0B0PC21"/>